<dbReference type="GO" id="GO:0046872">
    <property type="term" value="F:metal ion binding"/>
    <property type="evidence" value="ECO:0007669"/>
    <property type="project" value="InterPro"/>
</dbReference>
<feature type="domain" description="Superoxide dismutase copper/zinc binding" evidence="2">
    <location>
        <begin position="46"/>
        <end position="175"/>
    </location>
</feature>
<dbReference type="PANTHER" id="PTHR20910:SF1">
    <property type="entry name" value="SUPEROXIDE DISMUTASE COPPER_ZINC BINDING DOMAIN-CONTAINING PROTEIN"/>
    <property type="match status" value="1"/>
</dbReference>
<dbReference type="PANTHER" id="PTHR20910">
    <property type="entry name" value="AGAP001623-PA"/>
    <property type="match status" value="1"/>
</dbReference>
<organism evidence="3 4">
    <name type="scientific">Echeneis naucrates</name>
    <name type="common">Live sharksucker</name>
    <dbReference type="NCBI Taxonomy" id="173247"/>
    <lineage>
        <taxon>Eukaryota</taxon>
        <taxon>Metazoa</taxon>
        <taxon>Chordata</taxon>
        <taxon>Craniata</taxon>
        <taxon>Vertebrata</taxon>
        <taxon>Euteleostomi</taxon>
        <taxon>Actinopterygii</taxon>
        <taxon>Neopterygii</taxon>
        <taxon>Teleostei</taxon>
        <taxon>Neoteleostei</taxon>
        <taxon>Acanthomorphata</taxon>
        <taxon>Carangaria</taxon>
        <taxon>Carangiformes</taxon>
        <taxon>Echeneidae</taxon>
        <taxon>Echeneis</taxon>
    </lineage>
</organism>
<keyword evidence="1" id="KW-0472">Membrane</keyword>
<dbReference type="GO" id="GO:0006801">
    <property type="term" value="P:superoxide metabolic process"/>
    <property type="evidence" value="ECO:0007669"/>
    <property type="project" value="InterPro"/>
</dbReference>
<dbReference type="AlphaFoldDB" id="A0A665WPT1"/>
<dbReference type="InParanoid" id="A0A665WPT1"/>
<dbReference type="Pfam" id="PF00080">
    <property type="entry name" value="Sod_Cu"/>
    <property type="match status" value="1"/>
</dbReference>
<dbReference type="SUPFAM" id="SSF49329">
    <property type="entry name" value="Cu,Zn superoxide dismutase-like"/>
    <property type="match status" value="1"/>
</dbReference>
<reference evidence="3" key="2">
    <citation type="submission" date="2025-08" db="UniProtKB">
        <authorList>
            <consortium name="Ensembl"/>
        </authorList>
    </citation>
    <scope>IDENTIFICATION</scope>
</reference>
<accession>A0A665WPT1</accession>
<name>A0A665WPT1_ECHNA</name>
<keyword evidence="1" id="KW-0812">Transmembrane</keyword>
<dbReference type="InterPro" id="IPR053257">
    <property type="entry name" value="Cu-only_SOD"/>
</dbReference>
<dbReference type="InterPro" id="IPR001424">
    <property type="entry name" value="SOD_Cu_Zn_dom"/>
</dbReference>
<reference evidence="3" key="3">
    <citation type="submission" date="2025-09" db="UniProtKB">
        <authorList>
            <consortium name="Ensembl"/>
        </authorList>
    </citation>
    <scope>IDENTIFICATION</scope>
</reference>
<sequence length="203" mass="22428">MSTFEFGHVLTIAGAQATIIISFFLLLSGSLSWKQVSSVMNMRGIKGYFSFYQASPFDVTELRVNLTNLQKKVGPFHVHHFPLLSVMAPPSNLCSNDNVGGHWNPLEVNTSAPTYPTAPGSTHDRYEIGDLSGKHMSLENQSQVDAVFQDFNLPLFGQNSIVGRSVVIHEVDGPLGSYGEDDWAAEDCDLKLNDRQQLKLVRT</sequence>
<protein>
    <recommendedName>
        <fullName evidence="2">Superoxide dismutase copper/zinc binding domain-containing protein</fullName>
    </recommendedName>
</protein>
<dbReference type="Gene3D" id="2.60.40.200">
    <property type="entry name" value="Superoxide dismutase, copper/zinc binding domain"/>
    <property type="match status" value="1"/>
</dbReference>
<dbReference type="Proteomes" id="UP000472264">
    <property type="component" value="Chromosome 1"/>
</dbReference>
<reference evidence="3" key="1">
    <citation type="submission" date="2021-04" db="EMBL/GenBank/DDBJ databases">
        <authorList>
            <consortium name="Wellcome Sanger Institute Data Sharing"/>
        </authorList>
    </citation>
    <scope>NUCLEOTIDE SEQUENCE [LARGE SCALE GENOMIC DNA]</scope>
</reference>
<dbReference type="OMA" id="FLCTYIG"/>
<evidence type="ECO:0000313" key="3">
    <source>
        <dbReference type="Ensembl" id="ENSENLP00000046003.1"/>
    </source>
</evidence>
<feature type="transmembrane region" description="Helical" evidence="1">
    <location>
        <begin position="6"/>
        <end position="33"/>
    </location>
</feature>
<proteinExistence type="predicted"/>
<evidence type="ECO:0000256" key="1">
    <source>
        <dbReference type="SAM" id="Phobius"/>
    </source>
</evidence>
<evidence type="ECO:0000259" key="2">
    <source>
        <dbReference type="Pfam" id="PF00080"/>
    </source>
</evidence>
<keyword evidence="1" id="KW-1133">Transmembrane helix</keyword>
<evidence type="ECO:0000313" key="4">
    <source>
        <dbReference type="Proteomes" id="UP000472264"/>
    </source>
</evidence>
<dbReference type="Ensembl" id="ENSENLT00000047131.1">
    <property type="protein sequence ID" value="ENSENLP00000046003.1"/>
    <property type="gene ID" value="ENSENLG00000019533.1"/>
</dbReference>
<keyword evidence="4" id="KW-1185">Reference proteome</keyword>
<dbReference type="InterPro" id="IPR036423">
    <property type="entry name" value="SOD-like_Cu/Zn_dom_sf"/>
</dbReference>